<organism evidence="1 2">
    <name type="scientific">Rhodopirellula islandica</name>
    <dbReference type="NCBI Taxonomy" id="595434"/>
    <lineage>
        <taxon>Bacteria</taxon>
        <taxon>Pseudomonadati</taxon>
        <taxon>Planctomycetota</taxon>
        <taxon>Planctomycetia</taxon>
        <taxon>Pirellulales</taxon>
        <taxon>Pirellulaceae</taxon>
        <taxon>Rhodopirellula</taxon>
    </lineage>
</organism>
<evidence type="ECO:0000313" key="2">
    <source>
        <dbReference type="Proteomes" id="UP000036367"/>
    </source>
</evidence>
<evidence type="ECO:0000313" key="1">
    <source>
        <dbReference type="EMBL" id="KLU07771.1"/>
    </source>
</evidence>
<dbReference type="AlphaFoldDB" id="A0A0J1BMM5"/>
<name>A0A0J1BMM5_RHOIS</name>
<proteinExistence type="predicted"/>
<dbReference type="Proteomes" id="UP000036367">
    <property type="component" value="Unassembled WGS sequence"/>
</dbReference>
<gene>
    <name evidence="1" type="ORF">RISK_000288</name>
</gene>
<reference evidence="1" key="1">
    <citation type="submission" date="2015-05" db="EMBL/GenBank/DDBJ databases">
        <title>Permanent draft genome of Rhodopirellula islandicus K833.</title>
        <authorList>
            <person name="Kizina J."/>
            <person name="Richter M."/>
            <person name="Glockner F.O."/>
            <person name="Harder J."/>
        </authorList>
    </citation>
    <scope>NUCLEOTIDE SEQUENCE [LARGE SCALE GENOMIC DNA]</scope>
    <source>
        <strain evidence="1">K833</strain>
    </source>
</reference>
<accession>A0A0J1BMM5</accession>
<dbReference type="EMBL" id="LECT01000003">
    <property type="protein sequence ID" value="KLU07771.1"/>
    <property type="molecule type" value="Genomic_DNA"/>
</dbReference>
<comment type="caution">
    <text evidence="1">The sequence shown here is derived from an EMBL/GenBank/DDBJ whole genome shotgun (WGS) entry which is preliminary data.</text>
</comment>
<keyword evidence="2" id="KW-1185">Reference proteome</keyword>
<sequence>MSCVVIPPATDEQLVTSVEQAVTGTQLGEHDFRRKQSPAKVGTENERANVIAAADVFIMVSIFQGGSKRWDRRESILYTTLPMPS</sequence>
<protein>
    <submittedName>
        <fullName evidence="1">Uncharacterized protein</fullName>
    </submittedName>
</protein>